<dbReference type="GO" id="GO:0005886">
    <property type="term" value="C:plasma membrane"/>
    <property type="evidence" value="ECO:0007669"/>
    <property type="project" value="TreeGrafter"/>
</dbReference>
<gene>
    <name evidence="3" type="ORF">Pla22_11200</name>
</gene>
<keyword evidence="1" id="KW-1133">Transmembrane helix</keyword>
<feature type="transmembrane region" description="Helical" evidence="1">
    <location>
        <begin position="66"/>
        <end position="86"/>
    </location>
</feature>
<dbReference type="GO" id="GO:0000270">
    <property type="term" value="P:peptidoglycan metabolic process"/>
    <property type="evidence" value="ECO:0007669"/>
    <property type="project" value="TreeGrafter"/>
</dbReference>
<dbReference type="GO" id="GO:0043164">
    <property type="term" value="P:Gram-negative-bacterium-type cell wall biogenesis"/>
    <property type="evidence" value="ECO:0007669"/>
    <property type="project" value="TreeGrafter"/>
</dbReference>
<dbReference type="EMBL" id="SJPI01000001">
    <property type="protein sequence ID" value="TWT53491.1"/>
    <property type="molecule type" value="Genomic_DNA"/>
</dbReference>
<evidence type="ECO:0000313" key="4">
    <source>
        <dbReference type="Proteomes" id="UP000316598"/>
    </source>
</evidence>
<accession>A0A5C5WTL5</accession>
<feature type="domain" description="DUF218" evidence="2">
    <location>
        <begin position="136"/>
        <end position="300"/>
    </location>
</feature>
<dbReference type="InterPro" id="IPR003848">
    <property type="entry name" value="DUF218"/>
</dbReference>
<dbReference type="PANTHER" id="PTHR30336:SF4">
    <property type="entry name" value="ENVELOPE BIOGENESIS FACTOR ELYC"/>
    <property type="match status" value="1"/>
</dbReference>
<sequence length="306" mass="32626">MSSHSIATYFIDSKFIGTMTSSTSPHSPARAFFIASGIAIATAMVIVGATLLLNGTDKATRTATSICMPIGVLWLGLLTLGIAAWLSGHRMTSALFLTLFLFVSITANSAVADRMISLIEWHATKVTATKESPYRMAVVLGGGTSVRAGGTAEVNNEGERLVSAAQLWHAGLTQAIVATGASPDGDYHAKDVTAELLVSLGVPNDVIFKIDGQNTSQEMMYLRALLNDPPARFPEKGTAVLITSAFHMRRAMRLADGQRLDLEPHPVSFSVDRKRDFTPAVIVPTAPAVEQFSVALKEILAEVVGR</sequence>
<dbReference type="AlphaFoldDB" id="A0A5C5WTL5"/>
<reference evidence="3 4" key="1">
    <citation type="submission" date="2019-02" db="EMBL/GenBank/DDBJ databases">
        <title>Deep-cultivation of Planctomycetes and their phenomic and genomic characterization uncovers novel biology.</title>
        <authorList>
            <person name="Wiegand S."/>
            <person name="Jogler M."/>
            <person name="Boedeker C."/>
            <person name="Pinto D."/>
            <person name="Vollmers J."/>
            <person name="Rivas-Marin E."/>
            <person name="Kohn T."/>
            <person name="Peeters S.H."/>
            <person name="Heuer A."/>
            <person name="Rast P."/>
            <person name="Oberbeckmann S."/>
            <person name="Bunk B."/>
            <person name="Jeske O."/>
            <person name="Meyerdierks A."/>
            <person name="Storesund J.E."/>
            <person name="Kallscheuer N."/>
            <person name="Luecker S."/>
            <person name="Lage O.M."/>
            <person name="Pohl T."/>
            <person name="Merkel B.J."/>
            <person name="Hornburger P."/>
            <person name="Mueller R.-W."/>
            <person name="Bruemmer F."/>
            <person name="Labrenz M."/>
            <person name="Spormann A.M."/>
            <person name="Op Den Camp H."/>
            <person name="Overmann J."/>
            <person name="Amann R."/>
            <person name="Jetten M.S.M."/>
            <person name="Mascher T."/>
            <person name="Medema M.H."/>
            <person name="Devos D.P."/>
            <person name="Kaster A.-K."/>
            <person name="Ovreas L."/>
            <person name="Rohde M."/>
            <person name="Galperin M.Y."/>
            <person name="Jogler C."/>
        </authorList>
    </citation>
    <scope>NUCLEOTIDE SEQUENCE [LARGE SCALE GENOMIC DNA]</scope>
    <source>
        <strain evidence="3 4">Pla22</strain>
    </source>
</reference>
<keyword evidence="4" id="KW-1185">Reference proteome</keyword>
<keyword evidence="1" id="KW-0812">Transmembrane</keyword>
<protein>
    <recommendedName>
        <fullName evidence="2">DUF218 domain-containing protein</fullName>
    </recommendedName>
</protein>
<evidence type="ECO:0000259" key="2">
    <source>
        <dbReference type="Pfam" id="PF02698"/>
    </source>
</evidence>
<name>A0A5C5WTL5_9BACT</name>
<dbReference type="InterPro" id="IPR051599">
    <property type="entry name" value="Cell_Envelope_Assoc"/>
</dbReference>
<dbReference type="Pfam" id="PF02698">
    <property type="entry name" value="DUF218"/>
    <property type="match status" value="1"/>
</dbReference>
<dbReference type="PANTHER" id="PTHR30336">
    <property type="entry name" value="INNER MEMBRANE PROTEIN, PROBABLE PERMEASE"/>
    <property type="match status" value="1"/>
</dbReference>
<dbReference type="CDD" id="cd06259">
    <property type="entry name" value="YdcF-like"/>
    <property type="match status" value="1"/>
</dbReference>
<evidence type="ECO:0000256" key="1">
    <source>
        <dbReference type="SAM" id="Phobius"/>
    </source>
</evidence>
<comment type="caution">
    <text evidence="3">The sequence shown here is derived from an EMBL/GenBank/DDBJ whole genome shotgun (WGS) entry which is preliminary data.</text>
</comment>
<keyword evidence="1" id="KW-0472">Membrane</keyword>
<dbReference type="Proteomes" id="UP000316598">
    <property type="component" value="Unassembled WGS sequence"/>
</dbReference>
<feature type="transmembrane region" description="Helical" evidence="1">
    <location>
        <begin position="31"/>
        <end position="54"/>
    </location>
</feature>
<feature type="transmembrane region" description="Helical" evidence="1">
    <location>
        <begin position="92"/>
        <end position="111"/>
    </location>
</feature>
<organism evidence="3 4">
    <name type="scientific">Rubripirellula amarantea</name>
    <dbReference type="NCBI Taxonomy" id="2527999"/>
    <lineage>
        <taxon>Bacteria</taxon>
        <taxon>Pseudomonadati</taxon>
        <taxon>Planctomycetota</taxon>
        <taxon>Planctomycetia</taxon>
        <taxon>Pirellulales</taxon>
        <taxon>Pirellulaceae</taxon>
        <taxon>Rubripirellula</taxon>
    </lineage>
</organism>
<proteinExistence type="predicted"/>
<dbReference type="RefSeq" id="WP_165440522.1">
    <property type="nucleotide sequence ID" value="NZ_SJPI01000001.1"/>
</dbReference>
<evidence type="ECO:0000313" key="3">
    <source>
        <dbReference type="EMBL" id="TWT53491.1"/>
    </source>
</evidence>